<dbReference type="Pfam" id="PF14559">
    <property type="entry name" value="TPR_19"/>
    <property type="match status" value="1"/>
</dbReference>
<evidence type="ECO:0000259" key="1">
    <source>
        <dbReference type="PROSITE" id="PS51352"/>
    </source>
</evidence>
<dbReference type="GO" id="GO:0006950">
    <property type="term" value="P:response to stress"/>
    <property type="evidence" value="ECO:0007669"/>
    <property type="project" value="UniProtKB-ARBA"/>
</dbReference>
<accession>A0A1E8F933</accession>
<dbReference type="PANTHER" id="PTHR45663">
    <property type="entry name" value="GEO12009P1"/>
    <property type="match status" value="1"/>
</dbReference>
<dbReference type="Gene3D" id="1.25.40.10">
    <property type="entry name" value="Tetratricopeptide repeat domain"/>
    <property type="match status" value="2"/>
</dbReference>
<evidence type="ECO:0000313" key="3">
    <source>
        <dbReference type="Proteomes" id="UP000176037"/>
    </source>
</evidence>
<dbReference type="RefSeq" id="WP_070178409.1">
    <property type="nucleotide sequence ID" value="NZ_BMJR01000007.1"/>
</dbReference>
<reference evidence="2 3" key="1">
    <citation type="submission" date="2016-09" db="EMBL/GenBank/DDBJ databases">
        <title>Alteromonas lipolytica, a new species isolated from sea water.</title>
        <authorList>
            <person name="Wu Y.-H."/>
            <person name="Cheng H."/>
            <person name="Xu X.-W."/>
        </authorList>
    </citation>
    <scope>NUCLEOTIDE SEQUENCE [LARGE SCALE GENOMIC DNA]</scope>
    <source>
        <strain evidence="2 3">JW12</strain>
    </source>
</reference>
<dbReference type="InterPro" id="IPR013766">
    <property type="entry name" value="Thioredoxin_domain"/>
</dbReference>
<dbReference type="InterPro" id="IPR036249">
    <property type="entry name" value="Thioredoxin-like_sf"/>
</dbReference>
<dbReference type="SUPFAM" id="SSF48452">
    <property type="entry name" value="TPR-like"/>
    <property type="match status" value="1"/>
</dbReference>
<dbReference type="PANTHER" id="PTHR45663:SF11">
    <property type="entry name" value="GEO12009P1"/>
    <property type="match status" value="1"/>
</dbReference>
<dbReference type="CDD" id="cd02956">
    <property type="entry name" value="ybbN"/>
    <property type="match status" value="1"/>
</dbReference>
<dbReference type="GO" id="GO:0015035">
    <property type="term" value="F:protein-disulfide reductase activity"/>
    <property type="evidence" value="ECO:0007669"/>
    <property type="project" value="TreeGrafter"/>
</dbReference>
<gene>
    <name evidence="2" type="ORF">BFC17_06835</name>
</gene>
<dbReference type="AlphaFoldDB" id="A0A1E8F933"/>
<dbReference type="PROSITE" id="PS51352">
    <property type="entry name" value="THIOREDOXIN_2"/>
    <property type="match status" value="1"/>
</dbReference>
<protein>
    <submittedName>
        <fullName evidence="2">Co-chaperone YbbN</fullName>
    </submittedName>
</protein>
<comment type="caution">
    <text evidence="2">The sequence shown here is derived from an EMBL/GenBank/DDBJ whole genome shotgun (WGS) entry which is preliminary data.</text>
</comment>
<dbReference type="STRING" id="1856405.BFC17_06835"/>
<dbReference type="Pfam" id="PF14561">
    <property type="entry name" value="TPR_20"/>
    <property type="match status" value="1"/>
</dbReference>
<dbReference type="SUPFAM" id="SSF52833">
    <property type="entry name" value="Thioredoxin-like"/>
    <property type="match status" value="1"/>
</dbReference>
<keyword evidence="3" id="KW-1185">Reference proteome</keyword>
<evidence type="ECO:0000313" key="2">
    <source>
        <dbReference type="EMBL" id="OFI32425.1"/>
    </source>
</evidence>
<dbReference type="Proteomes" id="UP000176037">
    <property type="component" value="Unassembled WGS sequence"/>
</dbReference>
<dbReference type="OrthoDB" id="9790390at2"/>
<proteinExistence type="predicted"/>
<organism evidence="2 3">
    <name type="scientific">Alteromonas lipolytica</name>
    <dbReference type="NCBI Taxonomy" id="1856405"/>
    <lineage>
        <taxon>Bacteria</taxon>
        <taxon>Pseudomonadati</taxon>
        <taxon>Pseudomonadota</taxon>
        <taxon>Gammaproteobacteria</taxon>
        <taxon>Alteromonadales</taxon>
        <taxon>Alteromonadaceae</taxon>
        <taxon>Alteromonas/Salinimonas group</taxon>
        <taxon>Alteromonas</taxon>
    </lineage>
</organism>
<dbReference type="Gene3D" id="3.40.30.10">
    <property type="entry name" value="Glutaredoxin"/>
    <property type="match status" value="1"/>
</dbReference>
<sequence length="286" mass="32085">MQQMMSNNIVDLTVENFQQVILEVSKEKIVLIEFWAQGYEPCQELQPVMERIAGDYPDSLLLARVDCDRQQEVAAQFGIRNLPTVMVVKDAQPVDGFAGIQPEIEIRAMLGKYLPNPEDEYLAKAAELIGAGDYSGAFPLAKQAFEINPDNIDSKYLYIDCLIETGAVPVAKGLLEEIKLVDQDQRYHTLQGKVELAEQAADTPEIRALQEQAEANPDDLQVKVDLAVAMYQVQRYEEALELLHGVLLKDFGFGEAKKLILDIINALPDGDSLKSAYRRKVYSLMY</sequence>
<dbReference type="InterPro" id="IPR011990">
    <property type="entry name" value="TPR-like_helical_dom_sf"/>
</dbReference>
<name>A0A1E8F933_9ALTE</name>
<feature type="domain" description="Thioredoxin" evidence="1">
    <location>
        <begin position="1"/>
        <end position="130"/>
    </location>
</feature>
<dbReference type="GO" id="GO:0005737">
    <property type="term" value="C:cytoplasm"/>
    <property type="evidence" value="ECO:0007669"/>
    <property type="project" value="TreeGrafter"/>
</dbReference>
<dbReference type="EMBL" id="MJIC01000017">
    <property type="protein sequence ID" value="OFI32425.1"/>
    <property type="molecule type" value="Genomic_DNA"/>
</dbReference>
<dbReference type="Pfam" id="PF00085">
    <property type="entry name" value="Thioredoxin"/>
    <property type="match status" value="1"/>
</dbReference>